<comment type="caution">
    <text evidence="1">The sequence shown here is derived from an EMBL/GenBank/DDBJ whole genome shotgun (WGS) entry which is preliminary data.</text>
</comment>
<evidence type="ECO:0000313" key="1">
    <source>
        <dbReference type="EMBL" id="GJM96819.1"/>
    </source>
</evidence>
<dbReference type="PANTHER" id="PTHR47926">
    <property type="entry name" value="PENTATRICOPEPTIDE REPEAT-CONTAINING PROTEIN"/>
    <property type="match status" value="1"/>
</dbReference>
<dbReference type="Gene3D" id="1.25.40.10">
    <property type="entry name" value="Tetratricopeptide repeat domain"/>
    <property type="match status" value="1"/>
</dbReference>
<name>A0AAV5CFM0_ELECO</name>
<proteinExistence type="predicted"/>
<dbReference type="GO" id="GO:0009451">
    <property type="term" value="P:RNA modification"/>
    <property type="evidence" value="ECO:0007669"/>
    <property type="project" value="InterPro"/>
</dbReference>
<reference evidence="1" key="1">
    <citation type="journal article" date="2018" name="DNA Res.">
        <title>Multiple hybrid de novo genome assembly of finger millet, an orphan allotetraploid crop.</title>
        <authorList>
            <person name="Hatakeyama M."/>
            <person name="Aluri S."/>
            <person name="Balachadran M.T."/>
            <person name="Sivarajan S.R."/>
            <person name="Patrignani A."/>
            <person name="Gruter S."/>
            <person name="Poveda L."/>
            <person name="Shimizu-Inatsugi R."/>
            <person name="Baeten J."/>
            <person name="Francoijs K.J."/>
            <person name="Nataraja K.N."/>
            <person name="Reddy Y.A.N."/>
            <person name="Phadnis S."/>
            <person name="Ravikumar R.L."/>
            <person name="Schlapbach R."/>
            <person name="Sreeman S.M."/>
            <person name="Shimizu K.K."/>
        </authorList>
    </citation>
    <scope>NUCLEOTIDE SEQUENCE</scope>
</reference>
<accession>A0AAV5CFM0</accession>
<dbReference type="EMBL" id="BQKI01000006">
    <property type="protein sequence ID" value="GJM96819.1"/>
    <property type="molecule type" value="Genomic_DNA"/>
</dbReference>
<dbReference type="GO" id="GO:0003723">
    <property type="term" value="F:RNA binding"/>
    <property type="evidence" value="ECO:0007669"/>
    <property type="project" value="InterPro"/>
</dbReference>
<dbReference type="InterPro" id="IPR046960">
    <property type="entry name" value="PPR_At4g14850-like_plant"/>
</dbReference>
<dbReference type="AlphaFoldDB" id="A0AAV5CFM0"/>
<keyword evidence="2" id="KW-1185">Reference proteome</keyword>
<dbReference type="InterPro" id="IPR011990">
    <property type="entry name" value="TPR-like_helical_dom_sf"/>
</dbReference>
<gene>
    <name evidence="1" type="primary">ga13687</name>
    <name evidence="1" type="ORF">PR202_ga13687</name>
</gene>
<evidence type="ECO:0000313" key="2">
    <source>
        <dbReference type="Proteomes" id="UP001054889"/>
    </source>
</evidence>
<organism evidence="1 2">
    <name type="scientific">Eleusine coracana subsp. coracana</name>
    <dbReference type="NCBI Taxonomy" id="191504"/>
    <lineage>
        <taxon>Eukaryota</taxon>
        <taxon>Viridiplantae</taxon>
        <taxon>Streptophyta</taxon>
        <taxon>Embryophyta</taxon>
        <taxon>Tracheophyta</taxon>
        <taxon>Spermatophyta</taxon>
        <taxon>Magnoliopsida</taxon>
        <taxon>Liliopsida</taxon>
        <taxon>Poales</taxon>
        <taxon>Poaceae</taxon>
        <taxon>PACMAD clade</taxon>
        <taxon>Chloridoideae</taxon>
        <taxon>Cynodonteae</taxon>
        <taxon>Eleusininae</taxon>
        <taxon>Eleusine</taxon>
    </lineage>
</organism>
<sequence>MRLARPRLKLPPRRRPCLSAAFSTAAAVGSAAPSTDHLLELLRGCVSASHLPLGLRIHARAVVSGAFASYPALQTRLIGMYVLARRFRDAVAVFSSLPRGAAASSLPWNWLIRGFTAAGNHRLAVLFYLKMWSHPAAPLPDGHTLPYVVKSCAALRRCRTRPPRAPNGPGYRAWRRRVRRERAHQDVCRCWPPQ</sequence>
<dbReference type="PANTHER" id="PTHR47926:SF347">
    <property type="entry name" value="PENTATRICOPEPTIDE REPEAT-CONTAINING PROTEIN"/>
    <property type="match status" value="1"/>
</dbReference>
<protein>
    <recommendedName>
        <fullName evidence="3">Pentatricopeptide repeat-containing protein</fullName>
    </recommendedName>
</protein>
<dbReference type="Proteomes" id="UP001054889">
    <property type="component" value="Unassembled WGS sequence"/>
</dbReference>
<reference evidence="1" key="2">
    <citation type="submission" date="2021-12" db="EMBL/GenBank/DDBJ databases">
        <title>Resequencing data analysis of finger millet.</title>
        <authorList>
            <person name="Hatakeyama M."/>
            <person name="Aluri S."/>
            <person name="Balachadran M.T."/>
            <person name="Sivarajan S.R."/>
            <person name="Poveda L."/>
            <person name="Shimizu-Inatsugi R."/>
            <person name="Schlapbach R."/>
            <person name="Sreeman S.M."/>
            <person name="Shimizu K.K."/>
        </authorList>
    </citation>
    <scope>NUCLEOTIDE SEQUENCE</scope>
</reference>
<evidence type="ECO:0008006" key="3">
    <source>
        <dbReference type="Google" id="ProtNLM"/>
    </source>
</evidence>